<dbReference type="PANTHER" id="PTHR31062">
    <property type="entry name" value="XYLOGLUCAN ENDOTRANSGLUCOSYLASE/HYDROLASE PROTEIN 8-RELATED"/>
    <property type="match status" value="1"/>
</dbReference>
<feature type="chain" id="PRO_5015335170" description="GH16 domain-containing protein" evidence="3">
    <location>
        <begin position="21"/>
        <end position="98"/>
    </location>
</feature>
<protein>
    <recommendedName>
        <fullName evidence="4">GH16 domain-containing protein</fullName>
    </recommendedName>
</protein>
<dbReference type="GO" id="GO:0004553">
    <property type="term" value="F:hydrolase activity, hydrolyzing O-glycosyl compounds"/>
    <property type="evidence" value="ECO:0007669"/>
    <property type="project" value="InterPro"/>
</dbReference>
<proteinExistence type="predicted"/>
<evidence type="ECO:0000256" key="2">
    <source>
        <dbReference type="ARBA" id="ARBA00023295"/>
    </source>
</evidence>
<keyword evidence="3" id="KW-0732">Signal</keyword>
<evidence type="ECO:0000256" key="3">
    <source>
        <dbReference type="SAM" id="SignalP"/>
    </source>
</evidence>
<feature type="domain" description="GH16" evidence="4">
    <location>
        <begin position="24"/>
        <end position="91"/>
    </location>
</feature>
<evidence type="ECO:0000313" key="6">
    <source>
        <dbReference type="Proteomes" id="UP000244005"/>
    </source>
</evidence>
<sequence length="98" mass="10815">MKIVLYFLCFTALLFSGAQAAKFANDFNVTWGKQNVNITSGRRGDVVTLKLTKEKGGAGFRSLSPFLYGQFSMKMKLIKGNSSGTITTFYVGLLLQLF</sequence>
<dbReference type="SUPFAM" id="SSF49899">
    <property type="entry name" value="Concanavalin A-like lectins/glucanases"/>
    <property type="match status" value="1"/>
</dbReference>
<reference evidence="6" key="1">
    <citation type="journal article" date="2017" name="Cell">
        <title>Insights into land plant evolution garnered from the Marchantia polymorpha genome.</title>
        <authorList>
            <person name="Bowman J.L."/>
            <person name="Kohchi T."/>
            <person name="Yamato K.T."/>
            <person name="Jenkins J."/>
            <person name="Shu S."/>
            <person name="Ishizaki K."/>
            <person name="Yamaoka S."/>
            <person name="Nishihama R."/>
            <person name="Nakamura Y."/>
            <person name="Berger F."/>
            <person name="Adam C."/>
            <person name="Aki S.S."/>
            <person name="Althoff F."/>
            <person name="Araki T."/>
            <person name="Arteaga-Vazquez M.A."/>
            <person name="Balasubrmanian S."/>
            <person name="Barry K."/>
            <person name="Bauer D."/>
            <person name="Boehm C.R."/>
            <person name="Briginshaw L."/>
            <person name="Caballero-Perez J."/>
            <person name="Catarino B."/>
            <person name="Chen F."/>
            <person name="Chiyoda S."/>
            <person name="Chovatia M."/>
            <person name="Davies K.M."/>
            <person name="Delmans M."/>
            <person name="Demura T."/>
            <person name="Dierschke T."/>
            <person name="Dolan L."/>
            <person name="Dorantes-Acosta A.E."/>
            <person name="Eklund D.M."/>
            <person name="Florent S.N."/>
            <person name="Flores-Sandoval E."/>
            <person name="Fujiyama A."/>
            <person name="Fukuzawa H."/>
            <person name="Galik B."/>
            <person name="Grimanelli D."/>
            <person name="Grimwood J."/>
            <person name="Grossniklaus U."/>
            <person name="Hamada T."/>
            <person name="Haseloff J."/>
            <person name="Hetherington A.J."/>
            <person name="Higo A."/>
            <person name="Hirakawa Y."/>
            <person name="Hundley H.N."/>
            <person name="Ikeda Y."/>
            <person name="Inoue K."/>
            <person name="Inoue S.I."/>
            <person name="Ishida S."/>
            <person name="Jia Q."/>
            <person name="Kakita M."/>
            <person name="Kanazawa T."/>
            <person name="Kawai Y."/>
            <person name="Kawashima T."/>
            <person name="Kennedy M."/>
            <person name="Kinose K."/>
            <person name="Kinoshita T."/>
            <person name="Kohara Y."/>
            <person name="Koide E."/>
            <person name="Komatsu K."/>
            <person name="Kopischke S."/>
            <person name="Kubo M."/>
            <person name="Kyozuka J."/>
            <person name="Lagercrantz U."/>
            <person name="Lin S.S."/>
            <person name="Lindquist E."/>
            <person name="Lipzen A.M."/>
            <person name="Lu C.W."/>
            <person name="De Luna E."/>
            <person name="Martienssen R.A."/>
            <person name="Minamino N."/>
            <person name="Mizutani M."/>
            <person name="Mizutani M."/>
            <person name="Mochizuki N."/>
            <person name="Monte I."/>
            <person name="Mosher R."/>
            <person name="Nagasaki H."/>
            <person name="Nakagami H."/>
            <person name="Naramoto S."/>
            <person name="Nishitani K."/>
            <person name="Ohtani M."/>
            <person name="Okamoto T."/>
            <person name="Okumura M."/>
            <person name="Phillips J."/>
            <person name="Pollak B."/>
            <person name="Reinders A."/>
            <person name="Rovekamp M."/>
            <person name="Sano R."/>
            <person name="Sawa S."/>
            <person name="Schmid M.W."/>
            <person name="Shirakawa M."/>
            <person name="Solano R."/>
            <person name="Spunde A."/>
            <person name="Suetsugu N."/>
            <person name="Sugano S."/>
            <person name="Sugiyama A."/>
            <person name="Sun R."/>
            <person name="Suzuki Y."/>
            <person name="Takenaka M."/>
            <person name="Takezawa D."/>
            <person name="Tomogane H."/>
            <person name="Tsuzuki M."/>
            <person name="Ueda T."/>
            <person name="Umeda M."/>
            <person name="Ward J.M."/>
            <person name="Watanabe Y."/>
            <person name="Yazaki K."/>
            <person name="Yokoyama R."/>
            <person name="Yoshitake Y."/>
            <person name="Yotsui I."/>
            <person name="Zachgo S."/>
            <person name="Schmutz J."/>
        </authorList>
    </citation>
    <scope>NUCLEOTIDE SEQUENCE [LARGE SCALE GENOMIC DNA]</scope>
    <source>
        <strain evidence="6">Tak-1</strain>
    </source>
</reference>
<dbReference type="InterPro" id="IPR013320">
    <property type="entry name" value="ConA-like_dom_sf"/>
</dbReference>
<evidence type="ECO:0000259" key="4">
    <source>
        <dbReference type="Pfam" id="PF00722"/>
    </source>
</evidence>
<dbReference type="AlphaFoldDB" id="A0A2R6WQH0"/>
<keyword evidence="6" id="KW-1185">Reference proteome</keyword>
<keyword evidence="2" id="KW-0326">Glycosidase</keyword>
<name>A0A2R6WQH0_MARPO</name>
<organism evidence="5 6">
    <name type="scientific">Marchantia polymorpha</name>
    <name type="common">Common liverwort</name>
    <name type="synonym">Marchantia aquatica</name>
    <dbReference type="NCBI Taxonomy" id="3197"/>
    <lineage>
        <taxon>Eukaryota</taxon>
        <taxon>Viridiplantae</taxon>
        <taxon>Streptophyta</taxon>
        <taxon>Embryophyta</taxon>
        <taxon>Marchantiophyta</taxon>
        <taxon>Marchantiopsida</taxon>
        <taxon>Marchantiidae</taxon>
        <taxon>Marchantiales</taxon>
        <taxon>Marchantiaceae</taxon>
        <taxon>Marchantia</taxon>
    </lineage>
</organism>
<dbReference type="OrthoDB" id="4781at2759"/>
<keyword evidence="1" id="KW-0378">Hydrolase</keyword>
<gene>
    <name evidence="5" type="ORF">MARPO_0066s0073</name>
</gene>
<dbReference type="Proteomes" id="UP000244005">
    <property type="component" value="Unassembled WGS sequence"/>
</dbReference>
<dbReference type="InterPro" id="IPR000757">
    <property type="entry name" value="Beta-glucanase-like"/>
</dbReference>
<dbReference type="EMBL" id="KZ772738">
    <property type="protein sequence ID" value="PTQ36119.1"/>
    <property type="molecule type" value="Genomic_DNA"/>
</dbReference>
<evidence type="ECO:0000256" key="1">
    <source>
        <dbReference type="ARBA" id="ARBA00022801"/>
    </source>
</evidence>
<accession>A0A2R6WQH0</accession>
<evidence type="ECO:0000313" key="5">
    <source>
        <dbReference type="EMBL" id="PTQ36119.1"/>
    </source>
</evidence>
<dbReference type="OMA" id="FANIHMR"/>
<dbReference type="InterPro" id="IPR044791">
    <property type="entry name" value="Beta-glucanase/XTH"/>
</dbReference>
<dbReference type="Pfam" id="PF00722">
    <property type="entry name" value="Glyco_hydro_16"/>
    <property type="match status" value="1"/>
</dbReference>
<feature type="signal peptide" evidence="3">
    <location>
        <begin position="1"/>
        <end position="20"/>
    </location>
</feature>
<dbReference type="GO" id="GO:0005975">
    <property type="term" value="P:carbohydrate metabolic process"/>
    <property type="evidence" value="ECO:0007669"/>
    <property type="project" value="InterPro"/>
</dbReference>
<dbReference type="Gene3D" id="2.60.120.200">
    <property type="match status" value="1"/>
</dbReference>